<dbReference type="OrthoDB" id="599464at2"/>
<keyword evidence="3" id="KW-1185">Reference proteome</keyword>
<evidence type="ECO:0008006" key="4">
    <source>
        <dbReference type="Google" id="ProtNLM"/>
    </source>
</evidence>
<name>A0A098RZC0_9BACT</name>
<dbReference type="STRING" id="1524460.IX84_27310"/>
<gene>
    <name evidence="2" type="ORF">IX84_27310</name>
</gene>
<evidence type="ECO:0000313" key="3">
    <source>
        <dbReference type="Proteomes" id="UP000029736"/>
    </source>
</evidence>
<dbReference type="EMBL" id="JPOS01000090">
    <property type="protein sequence ID" value="KGE85240.1"/>
    <property type="molecule type" value="Genomic_DNA"/>
</dbReference>
<dbReference type="InterPro" id="IPR025667">
    <property type="entry name" value="SprB_repeat"/>
</dbReference>
<reference evidence="2 3" key="1">
    <citation type="journal article" date="2014" name="Int. J. Syst. Evol. Microbiol.">
        <title>Phaeodactylibacter xiamenensis gen. nov., sp. nov., a member of the family Saprospiraceae isolated from the marine alga Phaeodactylum tricornutum.</title>
        <authorList>
            <person name="Chen Z.Jr."/>
            <person name="Lei X."/>
            <person name="Lai Q."/>
            <person name="Li Y."/>
            <person name="Zhang B."/>
            <person name="Zhang J."/>
            <person name="Zhang H."/>
            <person name="Yang L."/>
            <person name="Zheng W."/>
            <person name="Tian Y."/>
            <person name="Yu Z."/>
            <person name="Xu H.Jr."/>
            <person name="Zheng T."/>
        </authorList>
    </citation>
    <scope>NUCLEOTIDE SEQUENCE [LARGE SCALE GENOMIC DNA]</scope>
    <source>
        <strain evidence="2 3">KD52</strain>
    </source>
</reference>
<dbReference type="RefSeq" id="WP_081968955.1">
    <property type="nucleotide sequence ID" value="NZ_JBKAGJ010000004.1"/>
</dbReference>
<protein>
    <recommendedName>
        <fullName evidence="4">Ig-like domain-containing protein</fullName>
    </recommendedName>
</protein>
<proteinExistence type="predicted"/>
<dbReference type="AlphaFoldDB" id="A0A098RZC0"/>
<dbReference type="Gene3D" id="2.60.40.740">
    <property type="match status" value="2"/>
</dbReference>
<feature type="signal peptide" evidence="1">
    <location>
        <begin position="1"/>
        <end position="24"/>
    </location>
</feature>
<accession>A0A098RZC0</accession>
<dbReference type="Proteomes" id="UP000029736">
    <property type="component" value="Unassembled WGS sequence"/>
</dbReference>
<feature type="chain" id="PRO_5001939570" description="Ig-like domain-containing protein" evidence="1">
    <location>
        <begin position="25"/>
        <end position="548"/>
    </location>
</feature>
<dbReference type="Pfam" id="PF13573">
    <property type="entry name" value="SprB"/>
    <property type="match status" value="3"/>
</dbReference>
<evidence type="ECO:0000313" key="2">
    <source>
        <dbReference type="EMBL" id="KGE85240.1"/>
    </source>
</evidence>
<sequence length="548" mass="58598">MRLIFYFLVTLCLCMLLNTQSLRAQPSGFVYTPTIFSGTLLGQVELDDSPVPVGSWIAAFDSAGNCAGASEVILFEGITYANLNIFGDDATTDTIDEGMTETDVFTLLLYDPAQEQVLVYSENGQTVQLDGWINNNGAPIPAYSDPSRVFSFSSESIALEVAYVETDSPTCAGDANGSIAITAEGFFPPFSFVWNTGAIGSTLTGIGDGSYTCTVTDALGQIFTFGPVSLQEPSPLLLEVADGLDTCNAGLGLLAAVVDGGTPPYNYSWTHGAEGELAQNLSEGIYTLQVTDANNCSISANATVQASPGPDIIWQKEGPFCFGGEDGSIEIETEGGVPPFSWLWSTGEDSGSIQDLPAGTYSLTVTDAYGCTFVSQEQLLQPDSLAVSFEVEPATGLSGGNVFTTVIGGTPPFFYEWGDPVWQTTANLLQIEMGTYTLTVTDAAECILVDSVQVPLEVSTTWDGWEEKARLFPNPSAGEFVFFELGGNLPPLGRIEIYNIDGRFIGVFPVSKHGERYQASILSIPAGVYQVFFPELKKSLPELWIVDE</sequence>
<evidence type="ECO:0000256" key="1">
    <source>
        <dbReference type="SAM" id="SignalP"/>
    </source>
</evidence>
<organism evidence="2 3">
    <name type="scientific">Phaeodactylibacter xiamenensis</name>
    <dbReference type="NCBI Taxonomy" id="1524460"/>
    <lineage>
        <taxon>Bacteria</taxon>
        <taxon>Pseudomonadati</taxon>
        <taxon>Bacteroidota</taxon>
        <taxon>Saprospiria</taxon>
        <taxon>Saprospirales</taxon>
        <taxon>Haliscomenobacteraceae</taxon>
        <taxon>Phaeodactylibacter</taxon>
    </lineage>
</organism>
<keyword evidence="1" id="KW-0732">Signal</keyword>
<comment type="caution">
    <text evidence="2">The sequence shown here is derived from an EMBL/GenBank/DDBJ whole genome shotgun (WGS) entry which is preliminary data.</text>
</comment>